<protein>
    <submittedName>
        <fullName evidence="1">Uncharacterized protein</fullName>
    </submittedName>
</protein>
<keyword evidence="2" id="KW-1185">Reference proteome</keyword>
<organism evidence="1 2">
    <name type="scientific">Penicillium desertorum</name>
    <dbReference type="NCBI Taxonomy" id="1303715"/>
    <lineage>
        <taxon>Eukaryota</taxon>
        <taxon>Fungi</taxon>
        <taxon>Dikarya</taxon>
        <taxon>Ascomycota</taxon>
        <taxon>Pezizomycotina</taxon>
        <taxon>Eurotiomycetes</taxon>
        <taxon>Eurotiomycetidae</taxon>
        <taxon>Eurotiales</taxon>
        <taxon>Aspergillaceae</taxon>
        <taxon>Penicillium</taxon>
    </lineage>
</organism>
<name>A0A9W9WZR1_9EURO</name>
<dbReference type="Proteomes" id="UP001147760">
    <property type="component" value="Unassembled WGS sequence"/>
</dbReference>
<evidence type="ECO:0000313" key="1">
    <source>
        <dbReference type="EMBL" id="KAJ5479560.1"/>
    </source>
</evidence>
<reference evidence="1" key="1">
    <citation type="submission" date="2022-12" db="EMBL/GenBank/DDBJ databases">
        <authorList>
            <person name="Petersen C."/>
        </authorList>
    </citation>
    <scope>NUCLEOTIDE SEQUENCE</scope>
    <source>
        <strain evidence="1">IBT 17660</strain>
    </source>
</reference>
<accession>A0A9W9WZR1</accession>
<sequence>MEENIGISGVGGRLQASEKVVLMYLTDAQEDNKTREKSFIQTIRHKDIFVYRDTETWVVLSFVALNPIVNLAETETHSIILFALCMPLINL</sequence>
<comment type="caution">
    <text evidence="1">The sequence shown here is derived from an EMBL/GenBank/DDBJ whole genome shotgun (WGS) entry which is preliminary data.</text>
</comment>
<gene>
    <name evidence="1" type="ORF">N7530_005069</name>
</gene>
<evidence type="ECO:0000313" key="2">
    <source>
        <dbReference type="Proteomes" id="UP001147760"/>
    </source>
</evidence>
<reference evidence="1" key="2">
    <citation type="journal article" date="2023" name="IMA Fungus">
        <title>Comparative genomic study of the Penicillium genus elucidates a diverse pangenome and 15 lateral gene transfer events.</title>
        <authorList>
            <person name="Petersen C."/>
            <person name="Sorensen T."/>
            <person name="Nielsen M.R."/>
            <person name="Sondergaard T.E."/>
            <person name="Sorensen J.L."/>
            <person name="Fitzpatrick D.A."/>
            <person name="Frisvad J.C."/>
            <person name="Nielsen K.L."/>
        </authorList>
    </citation>
    <scope>NUCLEOTIDE SEQUENCE</scope>
    <source>
        <strain evidence="1">IBT 17660</strain>
    </source>
</reference>
<proteinExistence type="predicted"/>
<dbReference type="AlphaFoldDB" id="A0A9W9WZR1"/>
<dbReference type="EMBL" id="JAPWDO010000003">
    <property type="protein sequence ID" value="KAJ5479560.1"/>
    <property type="molecule type" value="Genomic_DNA"/>
</dbReference>